<dbReference type="Proteomes" id="UP000807306">
    <property type="component" value="Unassembled WGS sequence"/>
</dbReference>
<sequence length="414" mass="47444">MKLHFEFSDRTIYDIVHPCITTIFVCSYIAIHPDVPGQKDRWFHVLLRKLGIALLMLLVPELVIFWPLRQHMAAIVIARAYKNRGWTRAHGFLLAMGGFALYDGFTHEYIETLTLERFDELVESGEIEFPNITAERVGELGKADYFSKAVVVLQTTWFVTQCVARVVNKLALTEFEVITLALAILNAFMYGLWWDKPMDVGMPVQVYRRTGHGQYTPKSDKNARPMNAWSILGELTMIPTFTKLIGAYQPLEEDGRARSFITPSFDNLDTLNGQSLRRLSRGHQFKIMSVLTAVFILFGAIHFVPWFYPYPSQLQKWLWIAGSVSIVLFPIGALIVFYPMAGLMVRWKMVTDRYLLLYRIALTSTILSYFLSRVIVLVLPVVELFSRTEEGDYFIQTANIGTAIDWTGFLPHFG</sequence>
<name>A0A9P6JS31_9AGAR</name>
<keyword evidence="1" id="KW-1133">Transmembrane helix</keyword>
<gene>
    <name evidence="2" type="ORF">CPB83DRAFT_904609</name>
</gene>
<feature type="transmembrane region" description="Helical" evidence="1">
    <location>
        <begin position="89"/>
        <end position="105"/>
    </location>
</feature>
<dbReference type="AlphaFoldDB" id="A0A9P6JS31"/>
<protein>
    <submittedName>
        <fullName evidence="2">Uncharacterized protein</fullName>
    </submittedName>
</protein>
<feature type="transmembrane region" description="Helical" evidence="1">
    <location>
        <begin position="12"/>
        <end position="31"/>
    </location>
</feature>
<feature type="transmembrane region" description="Helical" evidence="1">
    <location>
        <begin position="320"/>
        <end position="344"/>
    </location>
</feature>
<dbReference type="EMBL" id="MU157835">
    <property type="protein sequence ID" value="KAF9531512.1"/>
    <property type="molecule type" value="Genomic_DNA"/>
</dbReference>
<feature type="transmembrane region" description="Helical" evidence="1">
    <location>
        <begin position="175"/>
        <end position="193"/>
    </location>
</feature>
<feature type="transmembrane region" description="Helical" evidence="1">
    <location>
        <begin position="51"/>
        <end position="68"/>
    </location>
</feature>
<dbReference type="PANTHER" id="PTHR35043">
    <property type="entry name" value="TRANSCRIPTION FACTOR DOMAIN-CONTAINING PROTEIN"/>
    <property type="match status" value="1"/>
</dbReference>
<keyword evidence="1" id="KW-0812">Transmembrane</keyword>
<feature type="transmembrane region" description="Helical" evidence="1">
    <location>
        <begin position="356"/>
        <end position="382"/>
    </location>
</feature>
<accession>A0A9P6JS31</accession>
<dbReference type="OrthoDB" id="9451547at2759"/>
<comment type="caution">
    <text evidence="2">The sequence shown here is derived from an EMBL/GenBank/DDBJ whole genome shotgun (WGS) entry which is preliminary data.</text>
</comment>
<feature type="transmembrane region" description="Helical" evidence="1">
    <location>
        <begin position="287"/>
        <end position="308"/>
    </location>
</feature>
<evidence type="ECO:0000256" key="1">
    <source>
        <dbReference type="SAM" id="Phobius"/>
    </source>
</evidence>
<evidence type="ECO:0000313" key="2">
    <source>
        <dbReference type="EMBL" id="KAF9531512.1"/>
    </source>
</evidence>
<evidence type="ECO:0000313" key="3">
    <source>
        <dbReference type="Proteomes" id="UP000807306"/>
    </source>
</evidence>
<proteinExistence type="predicted"/>
<organism evidence="2 3">
    <name type="scientific">Crepidotus variabilis</name>
    <dbReference type="NCBI Taxonomy" id="179855"/>
    <lineage>
        <taxon>Eukaryota</taxon>
        <taxon>Fungi</taxon>
        <taxon>Dikarya</taxon>
        <taxon>Basidiomycota</taxon>
        <taxon>Agaricomycotina</taxon>
        <taxon>Agaricomycetes</taxon>
        <taxon>Agaricomycetidae</taxon>
        <taxon>Agaricales</taxon>
        <taxon>Agaricineae</taxon>
        <taxon>Crepidotaceae</taxon>
        <taxon>Crepidotus</taxon>
    </lineage>
</organism>
<keyword evidence="3" id="KW-1185">Reference proteome</keyword>
<keyword evidence="1" id="KW-0472">Membrane</keyword>
<dbReference type="PANTHER" id="PTHR35043:SF7">
    <property type="entry name" value="TRANSCRIPTION FACTOR DOMAIN-CONTAINING PROTEIN"/>
    <property type="match status" value="1"/>
</dbReference>
<reference evidence="2" key="1">
    <citation type="submission" date="2020-11" db="EMBL/GenBank/DDBJ databases">
        <authorList>
            <consortium name="DOE Joint Genome Institute"/>
            <person name="Ahrendt S."/>
            <person name="Riley R."/>
            <person name="Andreopoulos W."/>
            <person name="Labutti K."/>
            <person name="Pangilinan J."/>
            <person name="Ruiz-Duenas F.J."/>
            <person name="Barrasa J.M."/>
            <person name="Sanchez-Garcia M."/>
            <person name="Camarero S."/>
            <person name="Miyauchi S."/>
            <person name="Serrano A."/>
            <person name="Linde D."/>
            <person name="Babiker R."/>
            <person name="Drula E."/>
            <person name="Ayuso-Fernandez I."/>
            <person name="Pacheco R."/>
            <person name="Padilla G."/>
            <person name="Ferreira P."/>
            <person name="Barriuso J."/>
            <person name="Kellner H."/>
            <person name="Castanera R."/>
            <person name="Alfaro M."/>
            <person name="Ramirez L."/>
            <person name="Pisabarro A.G."/>
            <person name="Kuo A."/>
            <person name="Tritt A."/>
            <person name="Lipzen A."/>
            <person name="He G."/>
            <person name="Yan M."/>
            <person name="Ng V."/>
            <person name="Cullen D."/>
            <person name="Martin F."/>
            <person name="Rosso M.-N."/>
            <person name="Henrissat B."/>
            <person name="Hibbett D."/>
            <person name="Martinez A.T."/>
            <person name="Grigoriev I.V."/>
        </authorList>
    </citation>
    <scope>NUCLEOTIDE SEQUENCE</scope>
    <source>
        <strain evidence="2">CBS 506.95</strain>
    </source>
</reference>